<dbReference type="EMBL" id="CACSLK010014277">
    <property type="protein sequence ID" value="CAA0816546.1"/>
    <property type="molecule type" value="Genomic_DNA"/>
</dbReference>
<reference evidence="12" key="1">
    <citation type="submission" date="2019-12" db="EMBL/GenBank/DDBJ databases">
        <authorList>
            <person name="Scholes J."/>
        </authorList>
    </citation>
    <scope>NUCLEOTIDE SEQUENCE</scope>
</reference>
<evidence type="ECO:0000313" key="13">
    <source>
        <dbReference type="Proteomes" id="UP001153555"/>
    </source>
</evidence>
<feature type="domain" description="Adenylate kinase active site lid" evidence="11">
    <location>
        <begin position="141"/>
        <end position="166"/>
    </location>
</feature>
<dbReference type="InterPro" id="IPR000850">
    <property type="entry name" value="Adenylat/UMP-CMP_kin"/>
</dbReference>
<dbReference type="AlphaFoldDB" id="A0A9N7MUR9"/>
<comment type="catalytic activity">
    <reaction evidence="1">
        <text>AMP + ATP = 2 ADP</text>
        <dbReference type="Rhea" id="RHEA:12973"/>
        <dbReference type="ChEBI" id="CHEBI:30616"/>
        <dbReference type="ChEBI" id="CHEBI:456215"/>
        <dbReference type="ChEBI" id="CHEBI:456216"/>
        <dbReference type="EC" id="2.7.4.3"/>
    </reaction>
</comment>
<evidence type="ECO:0000256" key="9">
    <source>
        <dbReference type="ARBA" id="ARBA00031517"/>
    </source>
</evidence>
<evidence type="ECO:0000256" key="6">
    <source>
        <dbReference type="ARBA" id="ARBA00022679"/>
    </source>
</evidence>
<evidence type="ECO:0000256" key="5">
    <source>
        <dbReference type="ARBA" id="ARBA00012955"/>
    </source>
</evidence>
<dbReference type="NCBIfam" id="TIGR01351">
    <property type="entry name" value="adk"/>
    <property type="match status" value="1"/>
</dbReference>
<sequence length="170" mass="18480">MEVTSRMKCVSKPARHLILVGPPGSGKGTQSSIIEDEHCLCHVASGDILRAAVDAKTPLGVEAKEAMDKGKLVSDDVVVSIIDDALKNPSCQRGFILDGFPRNVVQAQKLDEMLDRRGVKIDKVLNLVIDDALLEERVTGRWLHPSSGRTYHTKFAPPKVAGVDDVMTIL</sequence>
<evidence type="ECO:0000256" key="2">
    <source>
        <dbReference type="ARBA" id="ARBA00003053"/>
    </source>
</evidence>
<dbReference type="GO" id="GO:0004017">
    <property type="term" value="F:AMP kinase activity"/>
    <property type="evidence" value="ECO:0007669"/>
    <property type="project" value="UniProtKB-EC"/>
</dbReference>
<keyword evidence="13" id="KW-1185">Reference proteome</keyword>
<evidence type="ECO:0000259" key="11">
    <source>
        <dbReference type="Pfam" id="PF05191"/>
    </source>
</evidence>
<keyword evidence="6 10" id="KW-0808">Transferase</keyword>
<dbReference type="Pfam" id="PF00406">
    <property type="entry name" value="ADK"/>
    <property type="match status" value="1"/>
</dbReference>
<dbReference type="CDD" id="cd01428">
    <property type="entry name" value="ADK"/>
    <property type="match status" value="1"/>
</dbReference>
<comment type="caution">
    <text evidence="12">The sequence shown here is derived from an EMBL/GenBank/DDBJ whole genome shotgun (WGS) entry which is preliminary data.</text>
</comment>
<comment type="function">
    <text evidence="2">Catalyzes the reversible transfer of the terminal phosphate group between ATP and AMP. Plays an important role in cellular energy homeostasis and in adenine nucleotide metabolism.</text>
</comment>
<evidence type="ECO:0000256" key="4">
    <source>
        <dbReference type="ARBA" id="ARBA00011245"/>
    </source>
</evidence>
<dbReference type="PANTHER" id="PTHR23359">
    <property type="entry name" value="NUCLEOTIDE KINASE"/>
    <property type="match status" value="1"/>
</dbReference>
<dbReference type="Gene3D" id="3.40.50.300">
    <property type="entry name" value="P-loop containing nucleotide triphosphate hydrolases"/>
    <property type="match status" value="1"/>
</dbReference>
<organism evidence="12 13">
    <name type="scientific">Striga hermonthica</name>
    <name type="common">Purple witchweed</name>
    <name type="synonym">Buchnera hermonthica</name>
    <dbReference type="NCBI Taxonomy" id="68872"/>
    <lineage>
        <taxon>Eukaryota</taxon>
        <taxon>Viridiplantae</taxon>
        <taxon>Streptophyta</taxon>
        <taxon>Embryophyta</taxon>
        <taxon>Tracheophyta</taxon>
        <taxon>Spermatophyta</taxon>
        <taxon>Magnoliopsida</taxon>
        <taxon>eudicotyledons</taxon>
        <taxon>Gunneridae</taxon>
        <taxon>Pentapetalae</taxon>
        <taxon>asterids</taxon>
        <taxon>lamiids</taxon>
        <taxon>Lamiales</taxon>
        <taxon>Orobanchaceae</taxon>
        <taxon>Buchnereae</taxon>
        <taxon>Striga</taxon>
    </lineage>
</organism>
<evidence type="ECO:0000256" key="3">
    <source>
        <dbReference type="ARBA" id="ARBA00007220"/>
    </source>
</evidence>
<dbReference type="EC" id="2.7.4.3" evidence="5"/>
<evidence type="ECO:0000256" key="8">
    <source>
        <dbReference type="ARBA" id="ARBA00022777"/>
    </source>
</evidence>
<dbReference type="SUPFAM" id="SSF52540">
    <property type="entry name" value="P-loop containing nucleoside triphosphate hydrolases"/>
    <property type="match status" value="1"/>
</dbReference>
<dbReference type="HAMAP" id="MF_00235">
    <property type="entry name" value="Adenylate_kinase_Adk"/>
    <property type="match status" value="1"/>
</dbReference>
<dbReference type="PROSITE" id="PS00113">
    <property type="entry name" value="ADENYLATE_KINASE"/>
    <property type="match status" value="1"/>
</dbReference>
<dbReference type="GO" id="GO:0005524">
    <property type="term" value="F:ATP binding"/>
    <property type="evidence" value="ECO:0007669"/>
    <property type="project" value="InterPro"/>
</dbReference>
<evidence type="ECO:0000256" key="1">
    <source>
        <dbReference type="ARBA" id="ARBA00000582"/>
    </source>
</evidence>
<comment type="subunit">
    <text evidence="4">Monomer.</text>
</comment>
<keyword evidence="8 10" id="KW-0418">Kinase</keyword>
<dbReference type="InterPro" id="IPR007862">
    <property type="entry name" value="Adenylate_kinase_lid-dom"/>
</dbReference>
<accession>A0A9N7MUR9</accession>
<evidence type="ECO:0000256" key="7">
    <source>
        <dbReference type="ARBA" id="ARBA00022741"/>
    </source>
</evidence>
<dbReference type="PRINTS" id="PR00094">
    <property type="entry name" value="ADENYLTKNASE"/>
</dbReference>
<protein>
    <recommendedName>
        <fullName evidence="5">adenylate kinase</fullName>
        <ecNumber evidence="5">2.7.4.3</ecNumber>
    </recommendedName>
    <alternativeName>
        <fullName evidence="9">ATP:AMP phosphotransferase</fullName>
    </alternativeName>
</protein>
<dbReference type="InterPro" id="IPR033690">
    <property type="entry name" value="Adenylat_kinase_CS"/>
</dbReference>
<dbReference type="FunFam" id="3.40.50.300:FF:000106">
    <property type="entry name" value="Adenylate kinase mitochondrial"/>
    <property type="match status" value="1"/>
</dbReference>
<evidence type="ECO:0000313" key="12">
    <source>
        <dbReference type="EMBL" id="CAA0816546.1"/>
    </source>
</evidence>
<keyword evidence="7" id="KW-0547">Nucleotide-binding</keyword>
<comment type="similarity">
    <text evidence="3 10">Belongs to the adenylate kinase family.</text>
</comment>
<dbReference type="InterPro" id="IPR027417">
    <property type="entry name" value="P-loop_NTPase"/>
</dbReference>
<dbReference type="InterPro" id="IPR006259">
    <property type="entry name" value="Adenyl_kin_sub"/>
</dbReference>
<name>A0A9N7MUR9_STRHE</name>
<dbReference type="OrthoDB" id="439792at2759"/>
<dbReference type="Pfam" id="PF05191">
    <property type="entry name" value="ADK_lid"/>
    <property type="match status" value="1"/>
</dbReference>
<proteinExistence type="inferred from homology"/>
<gene>
    <name evidence="12" type="ORF">SHERM_16412</name>
</gene>
<evidence type="ECO:0000256" key="10">
    <source>
        <dbReference type="RuleBase" id="RU003330"/>
    </source>
</evidence>
<dbReference type="Proteomes" id="UP001153555">
    <property type="component" value="Unassembled WGS sequence"/>
</dbReference>